<dbReference type="RefSeq" id="WP_349246903.1">
    <property type="nucleotide sequence ID" value="NZ_JASCXX010000038.1"/>
</dbReference>
<name>A0AAW6U5W6_9BACT</name>
<dbReference type="PANTHER" id="PTHR42830:SF2">
    <property type="entry name" value="OSMC_OHR FAMILY PROTEIN"/>
    <property type="match status" value="1"/>
</dbReference>
<dbReference type="Proteomes" id="UP001431776">
    <property type="component" value="Unassembled WGS sequence"/>
</dbReference>
<dbReference type="PANTHER" id="PTHR42830">
    <property type="entry name" value="OSMOTICALLY INDUCIBLE FAMILY PROTEIN"/>
    <property type="match status" value="1"/>
</dbReference>
<comment type="caution">
    <text evidence="1">The sequence shown here is derived from an EMBL/GenBank/DDBJ whole genome shotgun (WGS) entry which is preliminary data.</text>
</comment>
<dbReference type="EMBL" id="JASCXX010000038">
    <property type="protein sequence ID" value="MDI6451496.1"/>
    <property type="molecule type" value="Genomic_DNA"/>
</dbReference>
<dbReference type="InterPro" id="IPR015946">
    <property type="entry name" value="KH_dom-like_a/b"/>
</dbReference>
<keyword evidence="2" id="KW-1185">Reference proteome</keyword>
<dbReference type="Gene3D" id="3.30.300.20">
    <property type="match status" value="1"/>
</dbReference>
<proteinExistence type="predicted"/>
<protein>
    <submittedName>
        <fullName evidence="1">OsmC family protein</fullName>
    </submittedName>
</protein>
<gene>
    <name evidence="1" type="ORF">QJ522_20715</name>
</gene>
<accession>A0AAW6U5W6</accession>
<dbReference type="InterPro" id="IPR036102">
    <property type="entry name" value="OsmC/Ohrsf"/>
</dbReference>
<sequence length="138" mass="14699">MTVFKNAIRCMAGNPAVTTMSGAKEAEIGPPVEYGGRPDTLNPEELFVASINSCLMLVFYHFAHKSGVAIESYEADAKGTVEKTRNGLRFTKVSVQAQVKTQATDGTGTLQELAELAEKFCLVSNSVSCPVSYTVGTA</sequence>
<dbReference type="InterPro" id="IPR003718">
    <property type="entry name" value="OsmC/Ohr_fam"/>
</dbReference>
<evidence type="ECO:0000313" key="1">
    <source>
        <dbReference type="EMBL" id="MDI6451496.1"/>
    </source>
</evidence>
<organism evidence="1 2">
    <name type="scientific">Anaerobaca lacustris</name>
    <dbReference type="NCBI Taxonomy" id="3044600"/>
    <lineage>
        <taxon>Bacteria</taxon>
        <taxon>Pseudomonadati</taxon>
        <taxon>Planctomycetota</taxon>
        <taxon>Phycisphaerae</taxon>
        <taxon>Sedimentisphaerales</taxon>
        <taxon>Anaerobacaceae</taxon>
        <taxon>Anaerobaca</taxon>
    </lineage>
</organism>
<reference evidence="1" key="1">
    <citation type="submission" date="2023-05" db="EMBL/GenBank/DDBJ databases">
        <title>Anaerotaeda fermentans gen. nov., sp. nov., a novel anaerobic planctomycete of the new family within the order Sedimentisphaerales isolated from Taman Peninsula, Russia.</title>
        <authorList>
            <person name="Khomyakova M.A."/>
            <person name="Merkel A.Y."/>
            <person name="Slobodkin A.I."/>
        </authorList>
    </citation>
    <scope>NUCLEOTIDE SEQUENCE</scope>
    <source>
        <strain evidence="1">M17dextr</strain>
    </source>
</reference>
<evidence type="ECO:0000313" key="2">
    <source>
        <dbReference type="Proteomes" id="UP001431776"/>
    </source>
</evidence>
<dbReference type="Pfam" id="PF02566">
    <property type="entry name" value="OsmC"/>
    <property type="match status" value="1"/>
</dbReference>
<dbReference type="AlphaFoldDB" id="A0AAW6U5W6"/>
<dbReference type="SUPFAM" id="SSF82784">
    <property type="entry name" value="OsmC-like"/>
    <property type="match status" value="1"/>
</dbReference>
<dbReference type="InterPro" id="IPR052707">
    <property type="entry name" value="OsmC_Ohr_Peroxiredoxin"/>
</dbReference>